<feature type="binding site" evidence="3">
    <location>
        <position position="159"/>
    </location>
    <ligand>
        <name>Zn(2+)</name>
        <dbReference type="ChEBI" id="CHEBI:29105"/>
    </ligand>
</feature>
<dbReference type="GeneID" id="95354086"/>
<evidence type="ECO:0000256" key="5">
    <source>
        <dbReference type="SAM" id="SignalP"/>
    </source>
</evidence>
<gene>
    <name evidence="6" type="ORF">GCM10018781_36700</name>
</gene>
<dbReference type="PANTHER" id="PTHR11002:SF79">
    <property type="entry name" value="CARBONIC ANHYDRASE 2"/>
    <property type="match status" value="1"/>
</dbReference>
<keyword evidence="5" id="KW-0732">Signal</keyword>
<dbReference type="EMBL" id="BNBO01000019">
    <property type="protein sequence ID" value="GHH73092.1"/>
    <property type="molecule type" value="Genomic_DNA"/>
</dbReference>
<dbReference type="PROSITE" id="PS51318">
    <property type="entry name" value="TAT"/>
    <property type="match status" value="1"/>
</dbReference>
<reference evidence="6" key="2">
    <citation type="submission" date="2020-09" db="EMBL/GenBank/DDBJ databases">
        <authorList>
            <person name="Sun Q."/>
            <person name="Ohkuma M."/>
        </authorList>
    </citation>
    <scope>NUCLEOTIDE SEQUENCE</scope>
    <source>
        <strain evidence="6">JCM 4646</strain>
    </source>
</reference>
<dbReference type="Proteomes" id="UP000617734">
    <property type="component" value="Unassembled WGS sequence"/>
</dbReference>
<proteinExistence type="inferred from homology"/>
<dbReference type="SUPFAM" id="SSF53056">
    <property type="entry name" value="beta-carbonic anhydrase, cab"/>
    <property type="match status" value="1"/>
</dbReference>
<evidence type="ECO:0000256" key="3">
    <source>
        <dbReference type="PIRSR" id="PIRSR601765-1"/>
    </source>
</evidence>
<dbReference type="InterPro" id="IPR036874">
    <property type="entry name" value="Carbonic_anhydrase_sf"/>
</dbReference>
<accession>A0A919KUP5</accession>
<dbReference type="SMART" id="SM00947">
    <property type="entry name" value="Pro_CA"/>
    <property type="match status" value="1"/>
</dbReference>
<feature type="binding site" evidence="3">
    <location>
        <position position="103"/>
    </location>
    <ligand>
        <name>Zn(2+)</name>
        <dbReference type="ChEBI" id="CHEBI:29105"/>
    </ligand>
</feature>
<keyword evidence="3" id="KW-0862">Zinc</keyword>
<evidence type="ECO:0000256" key="1">
    <source>
        <dbReference type="ARBA" id="ARBA00006217"/>
    </source>
</evidence>
<evidence type="ECO:0000256" key="4">
    <source>
        <dbReference type="SAM" id="MobiDB-lite"/>
    </source>
</evidence>
<dbReference type="AlphaFoldDB" id="A0A919KUP5"/>
<comment type="function">
    <text evidence="2">Catalyzes the reversible hydration of carbon dioxide to form bicarbonate.</text>
</comment>
<sequence length="252" mass="26135">MTDRRSVLRASSLAVMALAAQIGAGAASAATAGHSGTNGTSGNGAGGSGPAGAVPVRPADALARLKAGNADWVADRSAHPDASSTRRRDLATHQEPFAVVFSCIDSRVPPELVFDQGLGDLMVIRTAAHTHDGLVTGSLEYGPAELGAPLLVVLGHQRCGAVTAAVKSFRDGVRLPGHLADMARDLRAPYEEARRRGAAPEQLVEATIRAQTRRTVAGLRSDRLLRPLVAAGTLRVVGAYYSLDTGEVTFSD</sequence>
<dbReference type="RefSeq" id="WP_190211938.1">
    <property type="nucleotide sequence ID" value="NZ_BNBO01000019.1"/>
</dbReference>
<dbReference type="CDD" id="cd03378">
    <property type="entry name" value="beta_CA_cladeC"/>
    <property type="match status" value="1"/>
</dbReference>
<feature type="signal peptide" evidence="5">
    <location>
        <begin position="1"/>
        <end position="29"/>
    </location>
</feature>
<feature type="region of interest" description="Disordered" evidence="4">
    <location>
        <begin position="30"/>
        <end position="55"/>
    </location>
</feature>
<feature type="chain" id="PRO_5036765629" evidence="5">
    <location>
        <begin position="30"/>
        <end position="252"/>
    </location>
</feature>
<dbReference type="Gene3D" id="3.40.1050.10">
    <property type="entry name" value="Carbonic anhydrase"/>
    <property type="match status" value="1"/>
</dbReference>
<feature type="compositionally biased region" description="Gly residues" evidence="4">
    <location>
        <begin position="39"/>
        <end position="50"/>
    </location>
</feature>
<keyword evidence="3" id="KW-0479">Metal-binding</keyword>
<dbReference type="GO" id="GO:0004089">
    <property type="term" value="F:carbonate dehydratase activity"/>
    <property type="evidence" value="ECO:0007669"/>
    <property type="project" value="InterPro"/>
</dbReference>
<dbReference type="Pfam" id="PF00484">
    <property type="entry name" value="Pro_CA"/>
    <property type="match status" value="1"/>
</dbReference>
<dbReference type="PANTHER" id="PTHR11002">
    <property type="entry name" value="CARBONIC ANHYDRASE"/>
    <property type="match status" value="1"/>
</dbReference>
<dbReference type="InterPro" id="IPR001765">
    <property type="entry name" value="Carbonic_anhydrase"/>
</dbReference>
<comment type="cofactor">
    <cofactor evidence="3">
        <name>Zn(2+)</name>
        <dbReference type="ChEBI" id="CHEBI:29105"/>
    </cofactor>
    <text evidence="3">Binds 1 zinc ion per subunit.</text>
</comment>
<comment type="caution">
    <text evidence="6">The sequence shown here is derived from an EMBL/GenBank/DDBJ whole genome shotgun (WGS) entry which is preliminary data.</text>
</comment>
<evidence type="ECO:0000313" key="7">
    <source>
        <dbReference type="Proteomes" id="UP000617734"/>
    </source>
</evidence>
<dbReference type="InterPro" id="IPR006311">
    <property type="entry name" value="TAT_signal"/>
</dbReference>
<organism evidence="6 7">
    <name type="scientific">Kitasatospora indigofera</name>
    <dbReference type="NCBI Taxonomy" id="67307"/>
    <lineage>
        <taxon>Bacteria</taxon>
        <taxon>Bacillati</taxon>
        <taxon>Actinomycetota</taxon>
        <taxon>Actinomycetes</taxon>
        <taxon>Kitasatosporales</taxon>
        <taxon>Streptomycetaceae</taxon>
        <taxon>Kitasatospora</taxon>
    </lineage>
</organism>
<feature type="binding site" evidence="3">
    <location>
        <position position="105"/>
    </location>
    <ligand>
        <name>Zn(2+)</name>
        <dbReference type="ChEBI" id="CHEBI:29105"/>
    </ligand>
</feature>
<name>A0A919KUP5_9ACTN</name>
<evidence type="ECO:0000313" key="6">
    <source>
        <dbReference type="EMBL" id="GHH73092.1"/>
    </source>
</evidence>
<comment type="similarity">
    <text evidence="1">Belongs to the beta-class carbonic anhydrase family.</text>
</comment>
<feature type="binding site" evidence="3">
    <location>
        <position position="156"/>
    </location>
    <ligand>
        <name>Zn(2+)</name>
        <dbReference type="ChEBI" id="CHEBI:29105"/>
    </ligand>
</feature>
<dbReference type="GO" id="GO:0008270">
    <property type="term" value="F:zinc ion binding"/>
    <property type="evidence" value="ECO:0007669"/>
    <property type="project" value="InterPro"/>
</dbReference>
<protein>
    <submittedName>
        <fullName evidence="6">Carbonic anhydrase</fullName>
    </submittedName>
</protein>
<keyword evidence="7" id="KW-1185">Reference proteome</keyword>
<evidence type="ECO:0000256" key="2">
    <source>
        <dbReference type="ARBA" id="ARBA00024993"/>
    </source>
</evidence>
<reference evidence="6" key="1">
    <citation type="journal article" date="2014" name="Int. J. Syst. Evol. Microbiol.">
        <title>Complete genome sequence of Corynebacterium casei LMG S-19264T (=DSM 44701T), isolated from a smear-ripened cheese.</title>
        <authorList>
            <consortium name="US DOE Joint Genome Institute (JGI-PGF)"/>
            <person name="Walter F."/>
            <person name="Albersmeier A."/>
            <person name="Kalinowski J."/>
            <person name="Ruckert C."/>
        </authorList>
    </citation>
    <scope>NUCLEOTIDE SEQUENCE</scope>
    <source>
        <strain evidence="6">JCM 4646</strain>
    </source>
</reference>